<evidence type="ECO:0000313" key="14">
    <source>
        <dbReference type="EMBL" id="KAK9838042.1"/>
    </source>
</evidence>
<dbReference type="SMART" id="SM01346">
    <property type="entry name" value="DUF3385"/>
    <property type="match status" value="1"/>
</dbReference>
<evidence type="ECO:0000256" key="9">
    <source>
        <dbReference type="ARBA" id="ARBA00048679"/>
    </source>
</evidence>
<feature type="domain" description="PI3K/PI4K catalytic" evidence="11">
    <location>
        <begin position="2083"/>
        <end position="2398"/>
    </location>
</feature>
<dbReference type="GO" id="GO:0031931">
    <property type="term" value="C:TORC1 complex"/>
    <property type="evidence" value="ECO:0007669"/>
    <property type="project" value="TreeGrafter"/>
</dbReference>
<dbReference type="Pfam" id="PF02260">
    <property type="entry name" value="FATC"/>
    <property type="match status" value="1"/>
</dbReference>
<dbReference type="GO" id="GO:0005634">
    <property type="term" value="C:nucleus"/>
    <property type="evidence" value="ECO:0007669"/>
    <property type="project" value="TreeGrafter"/>
</dbReference>
<gene>
    <name evidence="14" type="ORF">WJX74_010433</name>
</gene>
<dbReference type="InterPro" id="IPR003151">
    <property type="entry name" value="PIK-rel_kinase_FAT"/>
</dbReference>
<dbReference type="FunFam" id="1.20.120.150:FF:000001">
    <property type="entry name" value="Serine/threonine-protein kinase TOR"/>
    <property type="match status" value="1"/>
</dbReference>
<comment type="caution">
    <text evidence="14">The sequence shown here is derived from an EMBL/GenBank/DDBJ whole genome shotgun (WGS) entry which is preliminary data.</text>
</comment>
<comment type="catalytic activity">
    <reaction evidence="8 10">
        <text>L-threonyl-[protein] + ATP = O-phospho-L-threonyl-[protein] + ADP + H(+)</text>
        <dbReference type="Rhea" id="RHEA:46608"/>
        <dbReference type="Rhea" id="RHEA-COMP:11060"/>
        <dbReference type="Rhea" id="RHEA-COMP:11605"/>
        <dbReference type="ChEBI" id="CHEBI:15378"/>
        <dbReference type="ChEBI" id="CHEBI:30013"/>
        <dbReference type="ChEBI" id="CHEBI:30616"/>
        <dbReference type="ChEBI" id="CHEBI:61977"/>
        <dbReference type="ChEBI" id="CHEBI:456216"/>
        <dbReference type="EC" id="2.7.11.1"/>
    </reaction>
</comment>
<dbReference type="InterPro" id="IPR003152">
    <property type="entry name" value="FATC_dom"/>
</dbReference>
<evidence type="ECO:0000256" key="7">
    <source>
        <dbReference type="ARBA" id="ARBA00022840"/>
    </source>
</evidence>
<dbReference type="InterPro" id="IPR018936">
    <property type="entry name" value="PI3/4_kinase_CS"/>
</dbReference>
<dbReference type="SUPFAM" id="SSF47212">
    <property type="entry name" value="FKBP12-rapamycin-binding domain of FKBP-rapamycin-associated protein (FRAP)"/>
    <property type="match status" value="1"/>
</dbReference>
<dbReference type="GO" id="GO:0005524">
    <property type="term" value="F:ATP binding"/>
    <property type="evidence" value="ECO:0007669"/>
    <property type="project" value="UniProtKB-KW"/>
</dbReference>
<name>A0AAW1RWM1_9CHLO</name>
<dbReference type="CDD" id="cd05169">
    <property type="entry name" value="PIKKc_TOR"/>
    <property type="match status" value="1"/>
</dbReference>
<dbReference type="PANTHER" id="PTHR11139">
    <property type="entry name" value="ATAXIA TELANGIECTASIA MUTATED ATM -RELATED"/>
    <property type="match status" value="1"/>
</dbReference>
<dbReference type="EC" id="2.7.11.1" evidence="10"/>
<proteinExistence type="inferred from homology"/>
<dbReference type="Pfam" id="PF02259">
    <property type="entry name" value="FAT"/>
    <property type="match status" value="1"/>
</dbReference>
<dbReference type="SMART" id="SM00146">
    <property type="entry name" value="PI3Kc"/>
    <property type="match status" value="1"/>
</dbReference>
<dbReference type="FunFam" id="3.30.1010.10:FF:000006">
    <property type="entry name" value="Serine/threonine-protein kinase TOR"/>
    <property type="match status" value="1"/>
</dbReference>
<keyword evidence="3 10" id="KW-0808">Transferase</keyword>
<dbReference type="Pfam" id="PF11865">
    <property type="entry name" value="mTOR_dom"/>
    <property type="match status" value="1"/>
</dbReference>
<keyword evidence="6 10" id="KW-0418">Kinase</keyword>
<feature type="domain" description="FATC" evidence="13">
    <location>
        <begin position="2459"/>
        <end position="2491"/>
    </location>
</feature>
<dbReference type="FunFam" id="1.10.1070.11:FF:000029">
    <property type="entry name" value="Serine/threonine-protein kinase TOR"/>
    <property type="match status" value="1"/>
</dbReference>
<dbReference type="SMART" id="SM01343">
    <property type="entry name" value="FATC"/>
    <property type="match status" value="1"/>
</dbReference>
<dbReference type="InterPro" id="IPR014009">
    <property type="entry name" value="PIK_FAT"/>
</dbReference>
<dbReference type="InterPro" id="IPR009076">
    <property type="entry name" value="FRB_dom"/>
</dbReference>
<comment type="catalytic activity">
    <reaction evidence="9">
        <text>L-seryl-[protein] + ATP = O-phospho-L-seryl-[protein] + ADP + H(+)</text>
        <dbReference type="Rhea" id="RHEA:17989"/>
        <dbReference type="Rhea" id="RHEA-COMP:9863"/>
        <dbReference type="Rhea" id="RHEA-COMP:11604"/>
        <dbReference type="ChEBI" id="CHEBI:15378"/>
        <dbReference type="ChEBI" id="CHEBI:29999"/>
        <dbReference type="ChEBI" id="CHEBI:30616"/>
        <dbReference type="ChEBI" id="CHEBI:83421"/>
        <dbReference type="ChEBI" id="CHEBI:456216"/>
        <dbReference type="EC" id="2.7.11.1"/>
    </reaction>
</comment>
<reference evidence="14 15" key="1">
    <citation type="journal article" date="2024" name="Nat. Commun.">
        <title>Phylogenomics reveals the evolutionary origins of lichenization in chlorophyte algae.</title>
        <authorList>
            <person name="Puginier C."/>
            <person name="Libourel C."/>
            <person name="Otte J."/>
            <person name="Skaloud P."/>
            <person name="Haon M."/>
            <person name="Grisel S."/>
            <person name="Petersen M."/>
            <person name="Berrin J.G."/>
            <person name="Delaux P.M."/>
            <person name="Dal Grande F."/>
            <person name="Keller J."/>
        </authorList>
    </citation>
    <scope>NUCLEOTIDE SEQUENCE [LARGE SCALE GENOMIC DNA]</scope>
    <source>
        <strain evidence="14 15">SAG 2145</strain>
    </source>
</reference>
<evidence type="ECO:0000256" key="8">
    <source>
        <dbReference type="ARBA" id="ARBA00047899"/>
    </source>
</evidence>
<dbReference type="Pfam" id="PF08771">
    <property type="entry name" value="FRB_dom"/>
    <property type="match status" value="1"/>
</dbReference>
<evidence type="ECO:0000259" key="11">
    <source>
        <dbReference type="PROSITE" id="PS50290"/>
    </source>
</evidence>
<dbReference type="InterPro" id="IPR057564">
    <property type="entry name" value="HEAT_ATR"/>
</dbReference>
<dbReference type="InterPro" id="IPR036940">
    <property type="entry name" value="PI3/4_kinase_cat_sf"/>
</dbReference>
<feature type="domain" description="FAT" evidence="12">
    <location>
        <begin position="1327"/>
        <end position="1906"/>
    </location>
</feature>
<dbReference type="PANTHER" id="PTHR11139:SF9">
    <property type="entry name" value="SERINE_THREONINE-PROTEIN KINASE MTOR"/>
    <property type="match status" value="1"/>
</dbReference>
<dbReference type="PROSITE" id="PS51189">
    <property type="entry name" value="FAT"/>
    <property type="match status" value="1"/>
</dbReference>
<keyword evidence="15" id="KW-1185">Reference proteome</keyword>
<sequence length="2491" mass="276946">MAYTSYTVGQKLRPTGSKPDTLARLLSDLSAPSVLERRREGDSPLRVYVESEVRDLAGDQVTRFTNDLYRRIYGLVSSADANARLAGVLAVEELLDTKLLEETASKVTNFTGFLQEVFQPSTDAVTLEHAARSLGQLVRMGGPLTTDTVETEIRRSLEWLCGERQEMRRYAAVLLLREMAEAAPAVFNVHVRTFIEAIFNGLHEDKLIVREGSVAALRACLRLVEKRETRYRVQWYYRLFQQTQQGLSLRCALPVAHGSLLALGELLQHTGEFMLARYREVVDTVLAFRESKERLIRRAVITLIPRLASFAPERFAVAYLRPCTDFLLSVLKNPGERGAGFTAIGEMATGLARVGMAHGLQSFTPRIAEQIKEAISAKNRGKSSCPEALQCAGVLAQALREAWRPHASQLLESMVATGLSPILVKSLKVMVDALPKEQLPGIQSQLLDLVSLALAQRPYRDGLPPAYIHSLHKSLTFSGLDESSMTQLALQTLGSFDFGVQGLLGFVRAHILTYLDDSSPAIRRDAALAASQVLQRHVRTEPRTIIVNNALHLAPPGGMKAVEAVLMRLLTAGAADTSPIVRRGVLEAAHNAPELDRFLAQADCLRAIFIALNDELVGVRALALAIAGRLASHNPGYVLPALRRHLMQLLSDLDVSLDSRSREDIAFLLGCLIDSAPRLVMPYVQPVLKALLQQLVGAAPAILPTPRGPAHIVTSGPQGGDGPVVAAVLATIGQLSQVAGPALIEHRESIAEFLIQACGDFADSVKRTVAISTLGKVVASTGWVIEPYLAHPLLLTHLMRCLSEGPPAARNEVMKVLGTIGALDPHTYKTRHATHQGEGLLEQEGVRPHRPHPPPIPTSSITAIDPGDDYPVDLLPPTGLASSSEDYYPTVAINALMRMLRDQSLVAHQTQVVKSLFYIFQALGMAAVPYLSKVLPDFFKLMLQPDLKLQVFLIDQMTSLVSLLKQHLRKWVGEITRFIRTTWNPSSPLLPHTLALLREIAGPLRDDIRPQLPGLLPRLVALFGEAERTGAYDLVRPALAALEALGIALEDHLQLVLPAIVRLIQPGVGSTPLDVKRAALASIKRLLPRMNLSGHASAVMHPLLRVLDASEELRRDALDTLEALALPLGADFAIFLPSIRKTMQRHRVAHDRFTRLSNRLLQYDPPCMSSATDWEETNGWADDLTSSLGGSDSGMSSSDALGGIRRMPVDEDALKRAWESSQRSTKEDWAEWMRQFAVELLRESPSPALRATHTLAQVQPHMARELFPAGFVSCWAELGEKGQEALVRSLEAALASPAIPHEIVTVLLNLAEFMEHDEKSLPLDTRTLGALAEKCHAFAKALHYKELEYQRSPETAVEALISINNHLRQPEAAVGILTVAQQHLHLDLRESWYEKLNRWEEALEAYERKYVSSPNGSAAHLDALLGRLRCLDALAEWERLSAECRKEWNRVEPHMRRGIAPIAATCAWHMGQWDDMASFVGVMTGSGTPETSSGSFLSAVLAVRRHDHVAAKLAVERSRDLLGTELAALVGESYERAYGDMVRVQQLTELEEVIAYSQEGDRGVGGRRELLEEMWRGRLRGAQKNVEVWQALLSVRSLVLPLHQDSHTWLKFASLARKSGRFRQAKRTLVHLLRYDPAGITDPAEPGYAAGSGAPEHMLGYLKYLWVAGDRHDCLRRAEGLVEEVNCMPLELHRGRPDWLDDQGWPPLDARPPASKPLSSYQAPLRARVYLRLGTWRWTMTSSEDLSNEVIESVLGNLDIVTKEAPAWAKAWHTWALFNVQALEHFSKSDTEAASHYVAPAVTGFFKAVSLGQYGAEVRQGAHLQDILRLLTLWFNHGSAPDVEAALEEGFTHVSIDTWLAVIPQIIARIHTTQVVVRRLIHNLLVKVGRQHPQSLMYPLLVACKSQSTLRQEAARRVVDAVRTHSPKLVEEAEMVSGELIRVAILWHEMWHEALEEASRQYFGDRNVDAMLATLMPLHQQMMDENRGPTTLKEITFMQNFGNELAEAHEWCKKYQKSKREAELHRAWDLYYHVFKRINKMLPTLTVLELSLVAPSLVKAQNLELAVPGTYLVGEPLVTIQEFAPNLHVISSKQRPRKLTIIGSDFAEYVFLLKGHEDLRQDERVMQLFGLVNTMLNHDRTTAERALSIARYAVIPLSPNSGLIGWVPNCDTLHALIREFRDVRKIPLNVEHRLMLGMAPNYDNLTIIQKVEVFEHAMESTPGDDLHRVLWLKSRNSEIWLERRTNYTRSTGVMSMVGYLLGLGDRHPSNLMLDRFSGKLLHIDFGDCFEASMTREKFPEKVPFRLTRMMIKAMEVSGIEGNFRSTCENVVRVLRANKDSVMAMLEAFVHDPLINWRLLNTGDTAAEPIAEDFSHLDVTGHGADQAADAIESAESAELAGSMPSPPRRDVRERELITAYGALGGANEVLNERAVAVMKRMSDKLTGRDFLQDGLASHQENDSIASQVQRLIGQATAHENLCQSYIGWCPFW</sequence>
<dbReference type="InterPro" id="IPR016024">
    <property type="entry name" value="ARM-type_fold"/>
</dbReference>
<evidence type="ECO:0000256" key="6">
    <source>
        <dbReference type="ARBA" id="ARBA00022777"/>
    </source>
</evidence>
<dbReference type="GO" id="GO:0005737">
    <property type="term" value="C:cytoplasm"/>
    <property type="evidence" value="ECO:0007669"/>
    <property type="project" value="TreeGrafter"/>
</dbReference>
<dbReference type="SUPFAM" id="SSF56112">
    <property type="entry name" value="Protein kinase-like (PK-like)"/>
    <property type="match status" value="1"/>
</dbReference>
<dbReference type="Gene3D" id="1.25.10.10">
    <property type="entry name" value="Leucine-rich Repeat Variant"/>
    <property type="match status" value="3"/>
</dbReference>
<dbReference type="Pfam" id="PF00454">
    <property type="entry name" value="PI3_PI4_kinase"/>
    <property type="match status" value="1"/>
</dbReference>
<dbReference type="GO" id="GO:0044877">
    <property type="term" value="F:protein-containing complex binding"/>
    <property type="evidence" value="ECO:0007669"/>
    <property type="project" value="InterPro"/>
</dbReference>
<dbReference type="SUPFAM" id="SSF48371">
    <property type="entry name" value="ARM repeat"/>
    <property type="match status" value="1"/>
</dbReference>
<dbReference type="SMART" id="SM01345">
    <property type="entry name" value="Rapamycin_bind"/>
    <property type="match status" value="1"/>
</dbReference>
<comment type="similarity">
    <text evidence="1 10">Belongs to the PI3/PI4-kinase family.</text>
</comment>
<dbReference type="EMBL" id="JALJOS010000006">
    <property type="protein sequence ID" value="KAK9838042.1"/>
    <property type="molecule type" value="Genomic_DNA"/>
</dbReference>
<dbReference type="Pfam" id="PF23593">
    <property type="entry name" value="HEAT_ATR"/>
    <property type="match status" value="1"/>
</dbReference>
<dbReference type="GO" id="GO:0031932">
    <property type="term" value="C:TORC2 complex"/>
    <property type="evidence" value="ECO:0007669"/>
    <property type="project" value="TreeGrafter"/>
</dbReference>
<keyword evidence="7 10" id="KW-0067">ATP-binding</keyword>
<evidence type="ECO:0000259" key="13">
    <source>
        <dbReference type="PROSITE" id="PS51190"/>
    </source>
</evidence>
<dbReference type="InterPro" id="IPR024585">
    <property type="entry name" value="mTOR_dom"/>
</dbReference>
<evidence type="ECO:0000256" key="10">
    <source>
        <dbReference type="RuleBase" id="RU364109"/>
    </source>
</evidence>
<dbReference type="Gene3D" id="1.10.1070.11">
    <property type="entry name" value="Phosphatidylinositol 3-/4-kinase, catalytic domain"/>
    <property type="match status" value="1"/>
</dbReference>
<organism evidence="14 15">
    <name type="scientific">Apatococcus lobatus</name>
    <dbReference type="NCBI Taxonomy" id="904363"/>
    <lineage>
        <taxon>Eukaryota</taxon>
        <taxon>Viridiplantae</taxon>
        <taxon>Chlorophyta</taxon>
        <taxon>core chlorophytes</taxon>
        <taxon>Trebouxiophyceae</taxon>
        <taxon>Chlorellales</taxon>
        <taxon>Chlorellaceae</taxon>
        <taxon>Apatococcus</taxon>
    </lineage>
</organism>
<dbReference type="InterPro" id="IPR026683">
    <property type="entry name" value="TOR_cat"/>
</dbReference>
<keyword evidence="4" id="KW-0677">Repeat</keyword>
<dbReference type="InterPro" id="IPR036738">
    <property type="entry name" value="FRB_sf"/>
</dbReference>
<evidence type="ECO:0000259" key="12">
    <source>
        <dbReference type="PROSITE" id="PS51189"/>
    </source>
</evidence>
<dbReference type="Gene3D" id="3.30.1010.10">
    <property type="entry name" value="Phosphatidylinositol 3-kinase Catalytic Subunit, Chain A, domain 4"/>
    <property type="match status" value="1"/>
</dbReference>
<dbReference type="PROSITE" id="PS00915">
    <property type="entry name" value="PI3_4_KINASE_1"/>
    <property type="match status" value="1"/>
</dbReference>
<dbReference type="GO" id="GO:0016242">
    <property type="term" value="P:negative regulation of macroautophagy"/>
    <property type="evidence" value="ECO:0007669"/>
    <property type="project" value="TreeGrafter"/>
</dbReference>
<dbReference type="InterPro" id="IPR011989">
    <property type="entry name" value="ARM-like"/>
</dbReference>
<evidence type="ECO:0000256" key="3">
    <source>
        <dbReference type="ARBA" id="ARBA00022679"/>
    </source>
</evidence>
<dbReference type="Proteomes" id="UP001438707">
    <property type="component" value="Unassembled WGS sequence"/>
</dbReference>
<dbReference type="InterPro" id="IPR011009">
    <property type="entry name" value="Kinase-like_dom_sf"/>
</dbReference>
<dbReference type="PROSITE" id="PS50290">
    <property type="entry name" value="PI3_4_KINASE_3"/>
    <property type="match status" value="1"/>
</dbReference>
<dbReference type="GO" id="GO:0004674">
    <property type="term" value="F:protein serine/threonine kinase activity"/>
    <property type="evidence" value="ECO:0007669"/>
    <property type="project" value="UniProtKB-KW"/>
</dbReference>
<protein>
    <recommendedName>
        <fullName evidence="10">Serine/threonine-protein kinase TOR</fullName>
        <ecNumber evidence="10">2.7.11.1</ecNumber>
    </recommendedName>
</protein>
<evidence type="ECO:0000256" key="1">
    <source>
        <dbReference type="ARBA" id="ARBA00011031"/>
    </source>
</evidence>
<keyword evidence="5 10" id="KW-0547">Nucleotide-binding</keyword>
<evidence type="ECO:0000313" key="15">
    <source>
        <dbReference type="Proteomes" id="UP001438707"/>
    </source>
</evidence>
<dbReference type="Gene3D" id="1.20.120.150">
    <property type="entry name" value="FKBP12-rapamycin binding domain"/>
    <property type="match status" value="1"/>
</dbReference>
<evidence type="ECO:0000256" key="4">
    <source>
        <dbReference type="ARBA" id="ARBA00022737"/>
    </source>
</evidence>
<evidence type="ECO:0000256" key="2">
    <source>
        <dbReference type="ARBA" id="ARBA00022527"/>
    </source>
</evidence>
<keyword evidence="2 10" id="KW-0723">Serine/threonine-protein kinase</keyword>
<dbReference type="InterPro" id="IPR000403">
    <property type="entry name" value="PI3/4_kinase_cat_dom"/>
</dbReference>
<dbReference type="PROSITE" id="PS51190">
    <property type="entry name" value="FATC"/>
    <property type="match status" value="1"/>
</dbReference>
<accession>A0AAW1RWM1</accession>
<dbReference type="InterPro" id="IPR050517">
    <property type="entry name" value="DDR_Repair_Kinase"/>
</dbReference>
<evidence type="ECO:0000256" key="5">
    <source>
        <dbReference type="ARBA" id="ARBA00022741"/>
    </source>
</evidence>
<dbReference type="GO" id="GO:0031929">
    <property type="term" value="P:TOR signaling"/>
    <property type="evidence" value="ECO:0007669"/>
    <property type="project" value="TreeGrafter"/>
</dbReference>